<feature type="compositionally biased region" description="Basic and acidic residues" evidence="3">
    <location>
        <begin position="82"/>
        <end position="91"/>
    </location>
</feature>
<reference evidence="4 5" key="1">
    <citation type="submission" date="2023-04" db="EMBL/GenBank/DDBJ databases">
        <title>Funneling lignin-derived compounds into biodiesel using alkali-halophilic Citricoccus sp. P2.</title>
        <authorList>
            <person name="Luo C.-B."/>
        </authorList>
    </citation>
    <scope>NUCLEOTIDE SEQUENCE [LARGE SCALE GENOMIC DNA]</scope>
    <source>
        <strain evidence="4 5">P2</strain>
    </source>
</reference>
<dbReference type="InterPro" id="IPR027417">
    <property type="entry name" value="P-loop_NTPase"/>
</dbReference>
<feature type="region of interest" description="Disordered" evidence="3">
    <location>
        <begin position="82"/>
        <end position="135"/>
    </location>
</feature>
<keyword evidence="2" id="KW-0067">ATP-binding</keyword>
<gene>
    <name evidence="4" type="ORF">P8192_09465</name>
</gene>
<dbReference type="InterPro" id="IPR033756">
    <property type="entry name" value="YlxH/NBP35"/>
</dbReference>
<sequence>MSLGRSGIVDLMLVAGDTDDVGRNVLEAVQIPGGRSPALAVLSDVSSERERLESLGIAATSPDLDPSKLVAWLSDVVRQHRESDQGWRSKTVEPAGAEHSGGDAAPWTVEDDAGESAGTPSTHRDAGQPRQTPGTVTAVWGPIGSPGRTTVAINLAVELGLAGEDVVLIDADTYGASVAAMLGLLDDSAGIAQACRAAERADISGARLKSLASPIRVAGTRIDVLTGLTRPDRWAELRAASLAQVLSRATDQWSHVVVDCGFGLEEDEELSFDVPAPQRNGATLTALTAADHVLAIGTGDPVGLPRLIKGLDDVERLVSAEKSVRIDPVINKVSASTSGVGPRAQIRSVWSRYGSQYEVHAFLPHDAKAVSNALFGGQVLAEASPKSSIRIAIAGVAARVRAGAEGLQSEPASRSASVLSSEQRDSRRRRRGSTRATMNPVSRIVNRFSRTKQG</sequence>
<evidence type="ECO:0000256" key="1">
    <source>
        <dbReference type="ARBA" id="ARBA00022741"/>
    </source>
</evidence>
<accession>A0ABY8H458</accession>
<dbReference type="Proteomes" id="UP001219037">
    <property type="component" value="Chromosome"/>
</dbReference>
<feature type="region of interest" description="Disordered" evidence="3">
    <location>
        <begin position="408"/>
        <end position="439"/>
    </location>
</feature>
<evidence type="ECO:0000313" key="5">
    <source>
        <dbReference type="Proteomes" id="UP001219037"/>
    </source>
</evidence>
<organism evidence="4 5">
    <name type="scientific">Citricoccus muralis</name>
    <dbReference type="NCBI Taxonomy" id="169134"/>
    <lineage>
        <taxon>Bacteria</taxon>
        <taxon>Bacillati</taxon>
        <taxon>Actinomycetota</taxon>
        <taxon>Actinomycetes</taxon>
        <taxon>Micrococcales</taxon>
        <taxon>Micrococcaceae</taxon>
        <taxon>Citricoccus</taxon>
    </lineage>
</organism>
<evidence type="ECO:0000256" key="3">
    <source>
        <dbReference type="SAM" id="MobiDB-lite"/>
    </source>
</evidence>
<evidence type="ECO:0000313" key="4">
    <source>
        <dbReference type="EMBL" id="WFP15629.1"/>
    </source>
</evidence>
<name>A0ABY8H458_9MICC</name>
<dbReference type="Pfam" id="PF10609">
    <property type="entry name" value="ParA"/>
    <property type="match status" value="1"/>
</dbReference>
<protein>
    <submittedName>
        <fullName evidence="4">P-loop NTPase</fullName>
    </submittedName>
</protein>
<dbReference type="SUPFAM" id="SSF52540">
    <property type="entry name" value="P-loop containing nucleoside triphosphate hydrolases"/>
    <property type="match status" value="1"/>
</dbReference>
<feature type="compositionally biased region" description="Polar residues" evidence="3">
    <location>
        <begin position="410"/>
        <end position="419"/>
    </location>
</feature>
<proteinExistence type="predicted"/>
<keyword evidence="1" id="KW-0547">Nucleotide-binding</keyword>
<dbReference type="EMBL" id="CP121252">
    <property type="protein sequence ID" value="WFP15629.1"/>
    <property type="molecule type" value="Genomic_DNA"/>
</dbReference>
<evidence type="ECO:0000256" key="2">
    <source>
        <dbReference type="ARBA" id="ARBA00022840"/>
    </source>
</evidence>
<dbReference type="Gene3D" id="3.40.50.300">
    <property type="entry name" value="P-loop containing nucleotide triphosphate hydrolases"/>
    <property type="match status" value="1"/>
</dbReference>
<keyword evidence="5" id="KW-1185">Reference proteome</keyword>
<dbReference type="RefSeq" id="WP_278156533.1">
    <property type="nucleotide sequence ID" value="NZ_CP121252.1"/>
</dbReference>